<gene>
    <name evidence="1" type="ORF">ERS852411_04319</name>
</gene>
<dbReference type="AlphaFoldDB" id="A0A174VRZ0"/>
<organism evidence="1 2">
    <name type="scientific">Flavonifractor plautii</name>
    <name type="common">Fusobacterium plautii</name>
    <dbReference type="NCBI Taxonomy" id="292800"/>
    <lineage>
        <taxon>Bacteria</taxon>
        <taxon>Bacillati</taxon>
        <taxon>Bacillota</taxon>
        <taxon>Clostridia</taxon>
        <taxon>Eubacteriales</taxon>
        <taxon>Oscillospiraceae</taxon>
        <taxon>Flavonifractor</taxon>
    </lineage>
</organism>
<evidence type="ECO:0000313" key="2">
    <source>
        <dbReference type="Proteomes" id="UP000095746"/>
    </source>
</evidence>
<accession>A0A174VRZ0</accession>
<protein>
    <submittedName>
        <fullName evidence="1">Uncharacterized protein</fullName>
    </submittedName>
</protein>
<sequence>MDFQAVREQMAAFLRQQGVDAVCAYPEERRRQRSGPVAAVSLRACQGGPGGFRDYLGERYDESNGRWQELYGRRVTLTFGLDLYGESAGELQTAYDRMAEAFQWEGPAGLALRELSCGETEFDRAAGLYRRAVTAVCQGYLYAVADEGGTFLDFVVRGEGHL</sequence>
<name>A0A174VRZ0_FLAPL</name>
<evidence type="ECO:0000313" key="1">
    <source>
        <dbReference type="EMBL" id="CUQ37594.1"/>
    </source>
</evidence>
<dbReference type="EMBL" id="CYZT01000995">
    <property type="protein sequence ID" value="CUQ37594.1"/>
    <property type="molecule type" value="Genomic_DNA"/>
</dbReference>
<reference evidence="1 2" key="1">
    <citation type="submission" date="2015-09" db="EMBL/GenBank/DDBJ databases">
        <authorList>
            <consortium name="Pathogen Informatics"/>
        </authorList>
    </citation>
    <scope>NUCLEOTIDE SEQUENCE [LARGE SCALE GENOMIC DNA]</scope>
    <source>
        <strain evidence="1 2">2789STDY5608854</strain>
    </source>
</reference>
<proteinExistence type="predicted"/>
<dbReference type="Proteomes" id="UP000095746">
    <property type="component" value="Unassembled WGS sequence"/>
</dbReference>
<dbReference type="RefSeq" id="WP_021633413.1">
    <property type="nucleotide sequence ID" value="NZ_JADMOW010000033.1"/>
</dbReference>